<dbReference type="GO" id="GO:0005507">
    <property type="term" value="F:copper ion binding"/>
    <property type="evidence" value="ECO:0007669"/>
    <property type="project" value="InterPro"/>
</dbReference>
<dbReference type="InterPro" id="IPR000428">
    <property type="entry name" value="Cu-bd"/>
</dbReference>
<dbReference type="InterPro" id="IPR006121">
    <property type="entry name" value="HMA_dom"/>
</dbReference>
<dbReference type="EMBL" id="PDNV01000011">
    <property type="protein sequence ID" value="PLC52744.1"/>
    <property type="molecule type" value="Genomic_DNA"/>
</dbReference>
<accession>A0A2N4UCJ2</accession>
<gene>
    <name evidence="3" type="ORF">CR155_16860</name>
</gene>
<feature type="domain" description="HMA" evidence="2">
    <location>
        <begin position="1"/>
        <end position="63"/>
    </location>
</feature>
<dbReference type="CDD" id="cd00371">
    <property type="entry name" value="HMA"/>
    <property type="match status" value="1"/>
</dbReference>
<proteinExistence type="predicted"/>
<dbReference type="AlphaFoldDB" id="A0A2N4UCJ2"/>
<dbReference type="Gene3D" id="3.30.70.100">
    <property type="match status" value="1"/>
</dbReference>
<dbReference type="PROSITE" id="PS01047">
    <property type="entry name" value="HMA_1"/>
    <property type="match status" value="1"/>
</dbReference>
<sequence length="66" mass="7237">MIEFEVKDMTCGHCVDTITRVIKETAPAASVGIDLPAHLIRIDGVLNADTIERAIREVGYTPKRVS</sequence>
<evidence type="ECO:0000313" key="3">
    <source>
        <dbReference type="EMBL" id="PLC52744.1"/>
    </source>
</evidence>
<organism evidence="3 4">
    <name type="scientific">Pollutimonas nitritireducens</name>
    <dbReference type="NCBI Taxonomy" id="2045209"/>
    <lineage>
        <taxon>Bacteria</taxon>
        <taxon>Pseudomonadati</taxon>
        <taxon>Pseudomonadota</taxon>
        <taxon>Betaproteobacteria</taxon>
        <taxon>Burkholderiales</taxon>
        <taxon>Alcaligenaceae</taxon>
        <taxon>Pollutimonas</taxon>
    </lineage>
</organism>
<evidence type="ECO:0000256" key="1">
    <source>
        <dbReference type="ARBA" id="ARBA00022723"/>
    </source>
</evidence>
<dbReference type="SUPFAM" id="SSF55008">
    <property type="entry name" value="HMA, heavy metal-associated domain"/>
    <property type="match status" value="1"/>
</dbReference>
<dbReference type="Pfam" id="PF00403">
    <property type="entry name" value="HMA"/>
    <property type="match status" value="1"/>
</dbReference>
<dbReference type="GO" id="GO:0006825">
    <property type="term" value="P:copper ion transport"/>
    <property type="evidence" value="ECO:0007669"/>
    <property type="project" value="InterPro"/>
</dbReference>
<evidence type="ECO:0000313" key="4">
    <source>
        <dbReference type="Proteomes" id="UP000234328"/>
    </source>
</evidence>
<dbReference type="PROSITE" id="PS50846">
    <property type="entry name" value="HMA_2"/>
    <property type="match status" value="1"/>
</dbReference>
<comment type="caution">
    <text evidence="3">The sequence shown here is derived from an EMBL/GenBank/DDBJ whole genome shotgun (WGS) entry which is preliminary data.</text>
</comment>
<dbReference type="InterPro" id="IPR036163">
    <property type="entry name" value="HMA_dom_sf"/>
</dbReference>
<dbReference type="InterPro" id="IPR017969">
    <property type="entry name" value="Heavy-metal-associated_CS"/>
</dbReference>
<keyword evidence="4" id="KW-1185">Reference proteome</keyword>
<evidence type="ECO:0000259" key="2">
    <source>
        <dbReference type="PROSITE" id="PS50846"/>
    </source>
</evidence>
<dbReference type="OrthoDB" id="9813965at2"/>
<dbReference type="PRINTS" id="PR00944">
    <property type="entry name" value="CUEXPORT"/>
</dbReference>
<name>A0A2N4UCJ2_9BURK</name>
<reference evidence="3 4" key="1">
    <citation type="submission" date="2017-10" db="EMBL/GenBank/DDBJ databases">
        <title>Two draft genome sequences of Pusillimonas sp. strains isolated from a nitrate- and radionuclide-contaminated groundwater in Russia.</title>
        <authorList>
            <person name="Grouzdev D.S."/>
            <person name="Tourova T.P."/>
            <person name="Goeva M.A."/>
            <person name="Babich T.L."/>
            <person name="Sokolova D.S."/>
            <person name="Abdullin R."/>
            <person name="Poltaraus A.B."/>
            <person name="Toshchakov S.V."/>
            <person name="Nazina T.N."/>
        </authorList>
    </citation>
    <scope>NUCLEOTIDE SEQUENCE [LARGE SCALE GENOMIC DNA]</scope>
    <source>
        <strain evidence="3 4">JR1/69-2-13</strain>
    </source>
</reference>
<dbReference type="RefSeq" id="WP_011633156.1">
    <property type="nucleotide sequence ID" value="NZ_PDNV01000011.1"/>
</dbReference>
<keyword evidence="1" id="KW-0479">Metal-binding</keyword>
<dbReference type="Proteomes" id="UP000234328">
    <property type="component" value="Unassembled WGS sequence"/>
</dbReference>
<protein>
    <submittedName>
        <fullName evidence="3">Copper chaperone</fullName>
    </submittedName>
</protein>